<name>A0ABD5AMH5_ACICA</name>
<reference evidence="2 3" key="1">
    <citation type="submission" date="2023-07" db="EMBL/GenBank/DDBJ databases">
        <title>Sorghum-associated microbial communities from plants grown in Nebraska, USA.</title>
        <authorList>
            <person name="Schachtman D."/>
        </authorList>
    </citation>
    <scope>NUCLEOTIDE SEQUENCE [LARGE SCALE GENOMIC DNA]</scope>
    <source>
        <strain evidence="2 3">CC146</strain>
    </source>
</reference>
<accession>A0ABD5AMH5</accession>
<feature type="region of interest" description="Disordered" evidence="1">
    <location>
        <begin position="1"/>
        <end position="50"/>
    </location>
</feature>
<proteinExistence type="predicted"/>
<feature type="compositionally biased region" description="Basic and acidic residues" evidence="1">
    <location>
        <begin position="18"/>
        <end position="29"/>
    </location>
</feature>
<organism evidence="2 3">
    <name type="scientific">Acinetobacter calcoaceticus</name>
    <dbReference type="NCBI Taxonomy" id="471"/>
    <lineage>
        <taxon>Bacteria</taxon>
        <taxon>Pseudomonadati</taxon>
        <taxon>Pseudomonadota</taxon>
        <taxon>Gammaproteobacteria</taxon>
        <taxon>Moraxellales</taxon>
        <taxon>Moraxellaceae</taxon>
        <taxon>Acinetobacter</taxon>
        <taxon>Acinetobacter calcoaceticus/baumannii complex</taxon>
    </lineage>
</organism>
<sequence>MSDFKDFSKKATQNQNDSDPKPNEDKVEKPAQPSESEDSSSIKNNEEKNK</sequence>
<evidence type="ECO:0000313" key="2">
    <source>
        <dbReference type="EMBL" id="MDP9802922.1"/>
    </source>
</evidence>
<dbReference type="RefSeq" id="WP_092705348.1">
    <property type="nucleotide sequence ID" value="NZ_JAGIPQ010000001.1"/>
</dbReference>
<gene>
    <name evidence="2" type="ORF">J2771_001176</name>
</gene>
<dbReference type="AlphaFoldDB" id="A0ABD5AMH5"/>
<evidence type="ECO:0000313" key="3">
    <source>
        <dbReference type="Proteomes" id="UP001240164"/>
    </source>
</evidence>
<comment type="caution">
    <text evidence="2">The sequence shown here is derived from an EMBL/GenBank/DDBJ whole genome shotgun (WGS) entry which is preliminary data.</text>
</comment>
<protein>
    <submittedName>
        <fullName evidence="2">Uncharacterized protein</fullName>
    </submittedName>
</protein>
<evidence type="ECO:0000256" key="1">
    <source>
        <dbReference type="SAM" id="MobiDB-lite"/>
    </source>
</evidence>
<dbReference type="Proteomes" id="UP001240164">
    <property type="component" value="Unassembled WGS sequence"/>
</dbReference>
<dbReference type="EMBL" id="JAUSQP010000001">
    <property type="protein sequence ID" value="MDP9802922.1"/>
    <property type="molecule type" value="Genomic_DNA"/>
</dbReference>